<feature type="compositionally biased region" description="Acidic residues" evidence="1">
    <location>
        <begin position="51"/>
        <end position="65"/>
    </location>
</feature>
<dbReference type="STRING" id="796604.A0A2X0MGV6"/>
<dbReference type="Proteomes" id="UP000249464">
    <property type="component" value="Unassembled WGS sequence"/>
</dbReference>
<sequence length="398" mass="45007">MNTPSTSTSTPVDPNRPSKLGIVPSSRSTLQLRRPTKKEVSTEDPPRTDEVDAEFDEDDEEIEHEQDIDTYGIAGRTWEAAYLMKRYCKPPYASISKLIFEPPCPLFVQPPSTEDSSCPPPSQRTKQRKRTVVEIGSGTGYLSLHLLPFLKESDRLVVTDLPEVCPLLRTNLGISATTEQGEERRSDGKGKGSRVQTTLGDVKVRPLPWGDQEAFEKLEKEFGLFSSADDDSNTGSGPDLILASDLIYFPFLYPGLLRTLIWLTQPRKKGFRKDATDTSRKEQDAPQVVLGYKIRSLPREEPFWKAFGIWFDFRPVYYRPVPTSAQDPNTTFPSPAADEDHWHRFGETSEGQNQLFIFVCTRRPKTYTWDVPKEDEALMNGLGSDDQFETLLLLGMEC</sequence>
<dbReference type="PANTHER" id="PTHR14614:SF161">
    <property type="match status" value="1"/>
</dbReference>
<organism evidence="2 3">
    <name type="scientific">Microbotryum silenes-dioicae</name>
    <dbReference type="NCBI Taxonomy" id="796604"/>
    <lineage>
        <taxon>Eukaryota</taxon>
        <taxon>Fungi</taxon>
        <taxon>Dikarya</taxon>
        <taxon>Basidiomycota</taxon>
        <taxon>Pucciniomycotina</taxon>
        <taxon>Microbotryomycetes</taxon>
        <taxon>Microbotryales</taxon>
        <taxon>Microbotryaceae</taxon>
        <taxon>Microbotryum</taxon>
    </lineage>
</organism>
<dbReference type="PANTHER" id="PTHR14614">
    <property type="entry name" value="HEPATOCELLULAR CARCINOMA-ASSOCIATED ANTIGEN"/>
    <property type="match status" value="1"/>
</dbReference>
<evidence type="ECO:0000256" key="1">
    <source>
        <dbReference type="SAM" id="MobiDB-lite"/>
    </source>
</evidence>
<dbReference type="Gene3D" id="3.40.50.150">
    <property type="entry name" value="Vaccinia Virus protein VP39"/>
    <property type="match status" value="1"/>
</dbReference>
<dbReference type="EMBL" id="FQNC01000066">
    <property type="protein sequence ID" value="SGZ01630.1"/>
    <property type="molecule type" value="Genomic_DNA"/>
</dbReference>
<dbReference type="Pfam" id="PF10294">
    <property type="entry name" value="Methyltransf_16"/>
    <property type="match status" value="1"/>
</dbReference>
<evidence type="ECO:0000313" key="2">
    <source>
        <dbReference type="EMBL" id="SGZ01630.1"/>
    </source>
</evidence>
<keyword evidence="3" id="KW-1185">Reference proteome</keyword>
<dbReference type="GO" id="GO:0008757">
    <property type="term" value="F:S-adenosylmethionine-dependent methyltransferase activity"/>
    <property type="evidence" value="ECO:0007669"/>
    <property type="project" value="UniProtKB-ARBA"/>
</dbReference>
<dbReference type="SUPFAM" id="SSF53335">
    <property type="entry name" value="S-adenosyl-L-methionine-dependent methyltransferases"/>
    <property type="match status" value="1"/>
</dbReference>
<feature type="region of interest" description="Disordered" evidence="1">
    <location>
        <begin position="1"/>
        <end position="65"/>
    </location>
</feature>
<proteinExistence type="predicted"/>
<evidence type="ECO:0000313" key="3">
    <source>
        <dbReference type="Proteomes" id="UP000249464"/>
    </source>
</evidence>
<feature type="compositionally biased region" description="Basic and acidic residues" evidence="1">
    <location>
        <begin position="37"/>
        <end position="50"/>
    </location>
</feature>
<feature type="compositionally biased region" description="Low complexity" evidence="1">
    <location>
        <begin position="1"/>
        <end position="11"/>
    </location>
</feature>
<dbReference type="InterPro" id="IPR019410">
    <property type="entry name" value="Methyltransf_16"/>
</dbReference>
<name>A0A2X0MGV6_9BASI</name>
<feature type="compositionally biased region" description="Basic and acidic residues" evidence="1">
    <location>
        <begin position="181"/>
        <end position="190"/>
    </location>
</feature>
<reference evidence="2 3" key="1">
    <citation type="submission" date="2016-11" db="EMBL/GenBank/DDBJ databases">
        <authorList>
            <person name="Jaros S."/>
            <person name="Januszkiewicz K."/>
            <person name="Wedrychowicz H."/>
        </authorList>
    </citation>
    <scope>NUCLEOTIDE SEQUENCE [LARGE SCALE GENOMIC DNA]</scope>
</reference>
<dbReference type="GO" id="GO:0005829">
    <property type="term" value="C:cytosol"/>
    <property type="evidence" value="ECO:0007669"/>
    <property type="project" value="TreeGrafter"/>
</dbReference>
<dbReference type="AlphaFoldDB" id="A0A2X0MGV6"/>
<feature type="region of interest" description="Disordered" evidence="1">
    <location>
        <begin position="176"/>
        <end position="197"/>
    </location>
</feature>
<dbReference type="GO" id="GO:0032991">
    <property type="term" value="C:protein-containing complex"/>
    <property type="evidence" value="ECO:0007669"/>
    <property type="project" value="TreeGrafter"/>
</dbReference>
<protein>
    <submittedName>
        <fullName evidence="2">BQ5605_C033g11157 protein</fullName>
    </submittedName>
</protein>
<gene>
    <name evidence="2" type="primary">BQ5605_C033g11157</name>
    <name evidence="2" type="ORF">BQ5605_C033G11157</name>
</gene>
<accession>A0A2X0MGV6</accession>
<dbReference type="InterPro" id="IPR029063">
    <property type="entry name" value="SAM-dependent_MTases_sf"/>
</dbReference>